<proteinExistence type="inferred from homology"/>
<evidence type="ECO:0000256" key="3">
    <source>
        <dbReference type="ARBA" id="ARBA00022741"/>
    </source>
</evidence>
<dbReference type="Proteomes" id="UP000780875">
    <property type="component" value="Unassembled WGS sequence"/>
</dbReference>
<dbReference type="Gene3D" id="3.40.50.300">
    <property type="entry name" value="P-loop containing nucleotide triphosphate hydrolases"/>
    <property type="match status" value="1"/>
</dbReference>
<keyword evidence="2" id="KW-0813">Transport</keyword>
<evidence type="ECO:0000259" key="6">
    <source>
        <dbReference type="PROSITE" id="PS50893"/>
    </source>
</evidence>
<evidence type="ECO:0000256" key="2">
    <source>
        <dbReference type="ARBA" id="ARBA00022448"/>
    </source>
</evidence>
<evidence type="ECO:0000313" key="8">
    <source>
        <dbReference type="Proteomes" id="UP000780875"/>
    </source>
</evidence>
<dbReference type="CDD" id="cd03224">
    <property type="entry name" value="ABC_TM1139_LivF_branched"/>
    <property type="match status" value="1"/>
</dbReference>
<reference evidence="7 8" key="1">
    <citation type="submission" date="2021-09" db="EMBL/GenBank/DDBJ databases">
        <title>Whole genome sequence of Nocardioides sp. GBK3QG-3.</title>
        <authorList>
            <person name="Tuo L."/>
        </authorList>
    </citation>
    <scope>NUCLEOTIDE SEQUENCE [LARGE SCALE GENOMIC DNA]</scope>
    <source>
        <strain evidence="7 8">GBK3QG-3</strain>
    </source>
</reference>
<dbReference type="PANTHER" id="PTHR43820:SF4">
    <property type="entry name" value="HIGH-AFFINITY BRANCHED-CHAIN AMINO ACID TRANSPORT ATP-BINDING PROTEIN LIVF"/>
    <property type="match status" value="1"/>
</dbReference>
<dbReference type="SUPFAM" id="SSF52540">
    <property type="entry name" value="P-loop containing nucleoside triphosphate hydrolases"/>
    <property type="match status" value="1"/>
</dbReference>
<dbReference type="InterPro" id="IPR003593">
    <property type="entry name" value="AAA+_ATPase"/>
</dbReference>
<comment type="similarity">
    <text evidence="1">Belongs to the ABC transporter superfamily.</text>
</comment>
<sequence length="235" mass="24790">MTAPVLEFAGVTAGYGRTTVLRDVSFAVAPGTVTAMLGANGAGKTTVLRTASGLVRPTSGEVRIAGTVANRRAPNQRAKDGFCLIPEGRGVFRSLSVRDNLRLQVPPWRRGEAVDEAVEAFPVLGERITQIAGTMSGGQQQMLALARAYLSKPSIVALDEVSMGLAPKIVDEIFASLRTLASAGIALLIVEQYVQRALDLADQVVLMDHGSTSYVGSASDLDEAELMRTYLGVSA</sequence>
<dbReference type="SMART" id="SM00382">
    <property type="entry name" value="AAA"/>
    <property type="match status" value="1"/>
</dbReference>
<dbReference type="InterPro" id="IPR017871">
    <property type="entry name" value="ABC_transporter-like_CS"/>
</dbReference>
<gene>
    <name evidence="7" type="ORF">K8U61_14685</name>
</gene>
<dbReference type="PROSITE" id="PS50893">
    <property type="entry name" value="ABC_TRANSPORTER_2"/>
    <property type="match status" value="1"/>
</dbReference>
<dbReference type="InterPro" id="IPR052156">
    <property type="entry name" value="BCAA_Transport_ATP-bd_LivF"/>
</dbReference>
<dbReference type="InterPro" id="IPR027417">
    <property type="entry name" value="P-loop_NTPase"/>
</dbReference>
<dbReference type="Pfam" id="PF00005">
    <property type="entry name" value="ABC_tran"/>
    <property type="match status" value="1"/>
</dbReference>
<keyword evidence="8" id="KW-1185">Reference proteome</keyword>
<organism evidence="7 8">
    <name type="scientific">Nocardioides mangrovi</name>
    <dbReference type="NCBI Taxonomy" id="2874580"/>
    <lineage>
        <taxon>Bacteria</taxon>
        <taxon>Bacillati</taxon>
        <taxon>Actinomycetota</taxon>
        <taxon>Actinomycetes</taxon>
        <taxon>Propionibacteriales</taxon>
        <taxon>Nocardioidaceae</taxon>
        <taxon>Nocardioides</taxon>
    </lineage>
</organism>
<keyword evidence="3" id="KW-0547">Nucleotide-binding</keyword>
<feature type="domain" description="ABC transporter" evidence="6">
    <location>
        <begin position="6"/>
        <end position="234"/>
    </location>
</feature>
<dbReference type="PROSITE" id="PS00211">
    <property type="entry name" value="ABC_TRANSPORTER_1"/>
    <property type="match status" value="1"/>
</dbReference>
<evidence type="ECO:0000256" key="5">
    <source>
        <dbReference type="ARBA" id="ARBA00022970"/>
    </source>
</evidence>
<evidence type="ECO:0000313" key="7">
    <source>
        <dbReference type="EMBL" id="MBZ5739416.1"/>
    </source>
</evidence>
<dbReference type="GO" id="GO:0005524">
    <property type="term" value="F:ATP binding"/>
    <property type="evidence" value="ECO:0007669"/>
    <property type="project" value="UniProtKB-KW"/>
</dbReference>
<comment type="caution">
    <text evidence="7">The sequence shown here is derived from an EMBL/GenBank/DDBJ whole genome shotgun (WGS) entry which is preliminary data.</text>
</comment>
<keyword evidence="4 7" id="KW-0067">ATP-binding</keyword>
<evidence type="ECO:0000256" key="4">
    <source>
        <dbReference type="ARBA" id="ARBA00022840"/>
    </source>
</evidence>
<keyword evidence="5" id="KW-0029">Amino-acid transport</keyword>
<evidence type="ECO:0000256" key="1">
    <source>
        <dbReference type="ARBA" id="ARBA00005417"/>
    </source>
</evidence>
<protein>
    <submittedName>
        <fullName evidence="7">ABC transporter ATP-binding protein</fullName>
    </submittedName>
</protein>
<name>A0ABS7UFE0_9ACTN</name>
<dbReference type="EMBL" id="JAIQZJ010000008">
    <property type="protein sequence ID" value="MBZ5739416.1"/>
    <property type="molecule type" value="Genomic_DNA"/>
</dbReference>
<dbReference type="PANTHER" id="PTHR43820">
    <property type="entry name" value="HIGH-AFFINITY BRANCHED-CHAIN AMINO ACID TRANSPORT ATP-BINDING PROTEIN LIVF"/>
    <property type="match status" value="1"/>
</dbReference>
<accession>A0ABS7UFE0</accession>
<dbReference type="InterPro" id="IPR003439">
    <property type="entry name" value="ABC_transporter-like_ATP-bd"/>
</dbReference>
<dbReference type="RefSeq" id="WP_224123784.1">
    <property type="nucleotide sequence ID" value="NZ_JAIQZJ010000008.1"/>
</dbReference>